<evidence type="ECO:0000256" key="4">
    <source>
        <dbReference type="ARBA" id="ARBA00022777"/>
    </source>
</evidence>
<dbReference type="AlphaFoldDB" id="A0A9D2PH08"/>
<dbReference type="PANTHER" id="PTHR43711:SF31">
    <property type="entry name" value="HISTIDINE KINASE"/>
    <property type="match status" value="1"/>
</dbReference>
<evidence type="ECO:0000256" key="6">
    <source>
        <dbReference type="SAM" id="Phobius"/>
    </source>
</evidence>
<keyword evidence="6" id="KW-0812">Transmembrane</keyword>
<evidence type="ECO:0000259" key="7">
    <source>
        <dbReference type="Pfam" id="PF02518"/>
    </source>
</evidence>
<comment type="caution">
    <text evidence="8">The sequence shown here is derived from an EMBL/GenBank/DDBJ whole genome shotgun (WGS) entry which is preliminary data.</text>
</comment>
<feature type="domain" description="Histidine kinase/HSP90-like ATPase" evidence="7">
    <location>
        <begin position="34"/>
        <end position="90"/>
    </location>
</feature>
<proteinExistence type="predicted"/>
<accession>A0A9D2PH08</accession>
<name>A0A9D2PH08_9FIRM</name>
<evidence type="ECO:0000256" key="1">
    <source>
        <dbReference type="ARBA" id="ARBA00000085"/>
    </source>
</evidence>
<dbReference type="InterPro" id="IPR036890">
    <property type="entry name" value="HATPase_C_sf"/>
</dbReference>
<dbReference type="EMBL" id="DWWD01000033">
    <property type="protein sequence ID" value="HJC50650.1"/>
    <property type="molecule type" value="Genomic_DNA"/>
</dbReference>
<dbReference type="CDD" id="cd00075">
    <property type="entry name" value="HATPase"/>
    <property type="match status" value="1"/>
</dbReference>
<keyword evidence="6" id="KW-0472">Membrane</keyword>
<dbReference type="InterPro" id="IPR050736">
    <property type="entry name" value="Sensor_HK_Regulatory"/>
</dbReference>
<dbReference type="PANTHER" id="PTHR43711">
    <property type="entry name" value="TWO-COMPONENT HISTIDINE KINASE"/>
    <property type="match status" value="1"/>
</dbReference>
<keyword evidence="8" id="KW-0547">Nucleotide-binding</keyword>
<evidence type="ECO:0000313" key="9">
    <source>
        <dbReference type="Proteomes" id="UP000823904"/>
    </source>
</evidence>
<keyword evidence="5" id="KW-0902">Two-component regulatory system</keyword>
<keyword evidence="4" id="KW-0418">Kinase</keyword>
<comment type="catalytic activity">
    <reaction evidence="1">
        <text>ATP + protein L-histidine = ADP + protein N-phospho-L-histidine.</text>
        <dbReference type="EC" id="2.7.13.3"/>
    </reaction>
</comment>
<evidence type="ECO:0000256" key="5">
    <source>
        <dbReference type="ARBA" id="ARBA00023012"/>
    </source>
</evidence>
<dbReference type="SUPFAM" id="SSF55874">
    <property type="entry name" value="ATPase domain of HSP90 chaperone/DNA topoisomerase II/histidine kinase"/>
    <property type="match status" value="1"/>
</dbReference>
<keyword evidence="3" id="KW-0808">Transferase</keyword>
<dbReference type="Gene3D" id="3.30.565.10">
    <property type="entry name" value="Histidine kinase-like ATPase, C-terminal domain"/>
    <property type="match status" value="1"/>
</dbReference>
<feature type="transmembrane region" description="Helical" evidence="6">
    <location>
        <begin position="143"/>
        <end position="163"/>
    </location>
</feature>
<dbReference type="Proteomes" id="UP000823904">
    <property type="component" value="Unassembled WGS sequence"/>
</dbReference>
<organism evidence="8 9">
    <name type="scientific">Candidatus Anaerostipes avistercoris</name>
    <dbReference type="NCBI Taxonomy" id="2838462"/>
    <lineage>
        <taxon>Bacteria</taxon>
        <taxon>Bacillati</taxon>
        <taxon>Bacillota</taxon>
        <taxon>Clostridia</taxon>
        <taxon>Lachnospirales</taxon>
        <taxon>Lachnospiraceae</taxon>
        <taxon>Anaerostipes</taxon>
    </lineage>
</organism>
<dbReference type="EC" id="2.7.13.3" evidence="2"/>
<reference evidence="8" key="1">
    <citation type="journal article" date="2021" name="PeerJ">
        <title>Extensive microbial diversity within the chicken gut microbiome revealed by metagenomics and culture.</title>
        <authorList>
            <person name="Gilroy R."/>
            <person name="Ravi A."/>
            <person name="Getino M."/>
            <person name="Pursley I."/>
            <person name="Horton D.L."/>
            <person name="Alikhan N.F."/>
            <person name="Baker D."/>
            <person name="Gharbi K."/>
            <person name="Hall N."/>
            <person name="Watson M."/>
            <person name="Adriaenssens E.M."/>
            <person name="Foster-Nyarko E."/>
            <person name="Jarju S."/>
            <person name="Secka A."/>
            <person name="Antonio M."/>
            <person name="Oren A."/>
            <person name="Chaudhuri R.R."/>
            <person name="La Ragione R."/>
            <person name="Hildebrand F."/>
            <person name="Pallen M.J."/>
        </authorList>
    </citation>
    <scope>NUCLEOTIDE SEQUENCE</scope>
    <source>
        <strain evidence="8">ChiSjej3B21-8574</strain>
    </source>
</reference>
<gene>
    <name evidence="8" type="ORF">H9754_08800</name>
</gene>
<feature type="transmembrane region" description="Helical" evidence="6">
    <location>
        <begin position="169"/>
        <end position="190"/>
    </location>
</feature>
<evidence type="ECO:0000256" key="3">
    <source>
        <dbReference type="ARBA" id="ARBA00022679"/>
    </source>
</evidence>
<sequence>MKIWYDENVEKKKFEKRQSKRDVDLEDRAYIYGDCSLLELVWNNLISNAIKFTDQGGMISICQESEEDYVRISVRDTGCGMDENLPAFYEKKKPGKETKTVIRMKRNRKIVNKMELTRLQRNFEACIEEIASLEKSKTSAATVYALIVALIGTAFMAGSTFAVTAQTPQILLCILLAVPGFIGWILPVFVHRRTVRKKTKELNPLIEEKYDEIYELCEKGSKLLY</sequence>
<evidence type="ECO:0000313" key="8">
    <source>
        <dbReference type="EMBL" id="HJC50650.1"/>
    </source>
</evidence>
<dbReference type="InterPro" id="IPR003594">
    <property type="entry name" value="HATPase_dom"/>
</dbReference>
<evidence type="ECO:0000256" key="2">
    <source>
        <dbReference type="ARBA" id="ARBA00012438"/>
    </source>
</evidence>
<keyword evidence="6" id="KW-1133">Transmembrane helix</keyword>
<dbReference type="GO" id="GO:0005524">
    <property type="term" value="F:ATP binding"/>
    <property type="evidence" value="ECO:0007669"/>
    <property type="project" value="UniProtKB-KW"/>
</dbReference>
<dbReference type="GO" id="GO:0000160">
    <property type="term" value="P:phosphorelay signal transduction system"/>
    <property type="evidence" value="ECO:0007669"/>
    <property type="project" value="UniProtKB-KW"/>
</dbReference>
<keyword evidence="8" id="KW-0067">ATP-binding</keyword>
<dbReference type="GO" id="GO:0004673">
    <property type="term" value="F:protein histidine kinase activity"/>
    <property type="evidence" value="ECO:0007669"/>
    <property type="project" value="UniProtKB-EC"/>
</dbReference>
<reference evidence="8" key="2">
    <citation type="submission" date="2021-04" db="EMBL/GenBank/DDBJ databases">
        <authorList>
            <person name="Gilroy R."/>
        </authorList>
    </citation>
    <scope>NUCLEOTIDE SEQUENCE</scope>
    <source>
        <strain evidence="8">ChiSjej3B21-8574</strain>
    </source>
</reference>
<dbReference type="Pfam" id="PF02518">
    <property type="entry name" value="HATPase_c"/>
    <property type="match status" value="1"/>
</dbReference>
<protein>
    <recommendedName>
        <fullName evidence="2">histidine kinase</fullName>
        <ecNumber evidence="2">2.7.13.3</ecNumber>
    </recommendedName>
</protein>